<dbReference type="EMBL" id="JACCAC010000001">
    <property type="protein sequence ID" value="NYG55414.1"/>
    <property type="molecule type" value="Genomic_DNA"/>
</dbReference>
<protein>
    <submittedName>
        <fullName evidence="2">Uncharacterized protein</fullName>
    </submittedName>
</protein>
<keyword evidence="3" id="KW-1185">Reference proteome</keyword>
<evidence type="ECO:0000256" key="1">
    <source>
        <dbReference type="SAM" id="MobiDB-lite"/>
    </source>
</evidence>
<accession>A0A7Y9RU68</accession>
<proteinExistence type="predicted"/>
<dbReference type="Proteomes" id="UP000544110">
    <property type="component" value="Unassembled WGS sequence"/>
</dbReference>
<dbReference type="RefSeq" id="WP_179517861.1">
    <property type="nucleotide sequence ID" value="NZ_JACCAC010000001.1"/>
</dbReference>
<feature type="compositionally biased region" description="Basic and acidic residues" evidence="1">
    <location>
        <begin position="48"/>
        <end position="57"/>
    </location>
</feature>
<feature type="region of interest" description="Disordered" evidence="1">
    <location>
        <begin position="1"/>
        <end position="57"/>
    </location>
</feature>
<evidence type="ECO:0000313" key="2">
    <source>
        <dbReference type="EMBL" id="NYG55414.1"/>
    </source>
</evidence>
<name>A0A7Y9RU68_9ACTN</name>
<comment type="caution">
    <text evidence="2">The sequence shown here is derived from an EMBL/GenBank/DDBJ whole genome shotgun (WGS) entry which is preliminary data.</text>
</comment>
<sequence>MDTRDDDPTPAGTPDGPYRTLPPSPRLDDALAAVDPGPPPDPFAGRNVDQHAALRDH</sequence>
<evidence type="ECO:0000313" key="3">
    <source>
        <dbReference type="Proteomes" id="UP000544110"/>
    </source>
</evidence>
<reference evidence="2 3" key="1">
    <citation type="submission" date="2020-07" db="EMBL/GenBank/DDBJ databases">
        <title>Sequencing the genomes of 1000 actinobacteria strains.</title>
        <authorList>
            <person name="Klenk H.-P."/>
        </authorList>
    </citation>
    <scope>NUCLEOTIDE SEQUENCE [LARGE SCALE GENOMIC DNA]</scope>
    <source>
        <strain evidence="2 3">DSM 24552</strain>
    </source>
</reference>
<gene>
    <name evidence="2" type="ORF">BJ989_001718</name>
</gene>
<dbReference type="AlphaFoldDB" id="A0A7Y9RU68"/>
<organism evidence="2 3">
    <name type="scientific">Nocardioides perillae</name>
    <dbReference type="NCBI Taxonomy" id="1119534"/>
    <lineage>
        <taxon>Bacteria</taxon>
        <taxon>Bacillati</taxon>
        <taxon>Actinomycetota</taxon>
        <taxon>Actinomycetes</taxon>
        <taxon>Propionibacteriales</taxon>
        <taxon>Nocardioidaceae</taxon>
        <taxon>Nocardioides</taxon>
    </lineage>
</organism>